<gene>
    <name evidence="2" type="ORF">LIER_43744</name>
</gene>
<dbReference type="PANTHER" id="PTHR33116">
    <property type="entry name" value="REVERSE TRANSCRIPTASE ZINC-BINDING DOMAIN-CONTAINING PROTEIN-RELATED-RELATED"/>
    <property type="match status" value="1"/>
</dbReference>
<feature type="domain" description="Reverse transcriptase" evidence="1">
    <location>
        <begin position="3"/>
        <end position="89"/>
    </location>
</feature>
<dbReference type="PANTHER" id="PTHR33116:SF86">
    <property type="entry name" value="REVERSE TRANSCRIPTASE DOMAIN-CONTAINING PROTEIN"/>
    <property type="match status" value="1"/>
</dbReference>
<keyword evidence="3" id="KW-1185">Reference proteome</keyword>
<accession>A0AAV3QTY7</accession>
<evidence type="ECO:0000259" key="1">
    <source>
        <dbReference type="Pfam" id="PF00078"/>
    </source>
</evidence>
<sequence length="168" mass="18780">MSIKLDMLKVYDRVEWSFLRAILTKLEFSEKWVGIIMDYITSVTYSVLANGHQTGFFKPSRGLRQGDPLSPYLFIICTEGHIALIHDACLKGIIKGIRLGPMLELLSHLFFANVTLFLGEASVEEASNFKESGLDRSGLSWKVAGFPTIVGGSKKAIFTSLVERVKHR</sequence>
<dbReference type="InterPro" id="IPR000477">
    <property type="entry name" value="RT_dom"/>
</dbReference>
<proteinExistence type="predicted"/>
<dbReference type="EMBL" id="BAABME010038253">
    <property type="protein sequence ID" value="GAA0166083.1"/>
    <property type="molecule type" value="Genomic_DNA"/>
</dbReference>
<dbReference type="Proteomes" id="UP001454036">
    <property type="component" value="Unassembled WGS sequence"/>
</dbReference>
<reference evidence="2 3" key="1">
    <citation type="submission" date="2024-01" db="EMBL/GenBank/DDBJ databases">
        <title>The complete chloroplast genome sequence of Lithospermum erythrorhizon: insights into the phylogenetic relationship among Boraginaceae species and the maternal lineages of purple gromwells.</title>
        <authorList>
            <person name="Okada T."/>
            <person name="Watanabe K."/>
        </authorList>
    </citation>
    <scope>NUCLEOTIDE SEQUENCE [LARGE SCALE GENOMIC DNA]</scope>
</reference>
<protein>
    <recommendedName>
        <fullName evidence="1">Reverse transcriptase domain-containing protein</fullName>
    </recommendedName>
</protein>
<comment type="caution">
    <text evidence="2">The sequence shown here is derived from an EMBL/GenBank/DDBJ whole genome shotgun (WGS) entry which is preliminary data.</text>
</comment>
<organism evidence="2 3">
    <name type="scientific">Lithospermum erythrorhizon</name>
    <name type="common">Purple gromwell</name>
    <name type="synonym">Lithospermum officinale var. erythrorhizon</name>
    <dbReference type="NCBI Taxonomy" id="34254"/>
    <lineage>
        <taxon>Eukaryota</taxon>
        <taxon>Viridiplantae</taxon>
        <taxon>Streptophyta</taxon>
        <taxon>Embryophyta</taxon>
        <taxon>Tracheophyta</taxon>
        <taxon>Spermatophyta</taxon>
        <taxon>Magnoliopsida</taxon>
        <taxon>eudicotyledons</taxon>
        <taxon>Gunneridae</taxon>
        <taxon>Pentapetalae</taxon>
        <taxon>asterids</taxon>
        <taxon>lamiids</taxon>
        <taxon>Boraginales</taxon>
        <taxon>Boraginaceae</taxon>
        <taxon>Boraginoideae</taxon>
        <taxon>Lithospermeae</taxon>
        <taxon>Lithospermum</taxon>
    </lineage>
</organism>
<dbReference type="AlphaFoldDB" id="A0AAV3QTY7"/>
<evidence type="ECO:0000313" key="2">
    <source>
        <dbReference type="EMBL" id="GAA0166083.1"/>
    </source>
</evidence>
<name>A0AAV3QTY7_LITER</name>
<dbReference type="Pfam" id="PF00078">
    <property type="entry name" value="RVT_1"/>
    <property type="match status" value="1"/>
</dbReference>
<evidence type="ECO:0000313" key="3">
    <source>
        <dbReference type="Proteomes" id="UP001454036"/>
    </source>
</evidence>